<evidence type="ECO:0000259" key="3">
    <source>
        <dbReference type="PROSITE" id="PS50943"/>
    </source>
</evidence>
<evidence type="ECO:0000259" key="2">
    <source>
        <dbReference type="PROSITE" id="PS50932"/>
    </source>
</evidence>
<evidence type="ECO:0000256" key="1">
    <source>
        <dbReference type="SAM" id="MobiDB-lite"/>
    </source>
</evidence>
<dbReference type="CDD" id="cd06267">
    <property type="entry name" value="PBP1_LacI_sugar_binding-like"/>
    <property type="match status" value="1"/>
</dbReference>
<keyword evidence="5" id="KW-1185">Reference proteome</keyword>
<comment type="caution">
    <text evidence="4">The sequence shown here is derived from an EMBL/GenBank/DDBJ whole genome shotgun (WGS) entry which is preliminary data.</text>
</comment>
<dbReference type="RefSeq" id="WP_219059244.1">
    <property type="nucleotide sequence ID" value="NZ_JAHBBH010000033.1"/>
</dbReference>
<protein>
    <submittedName>
        <fullName evidence="4">LacI family DNA-binding transcriptional regulator</fullName>
    </submittedName>
</protein>
<reference evidence="4 5" key="1">
    <citation type="submission" date="2021-05" db="EMBL/GenBank/DDBJ databases">
        <title>Phylogenetic classification of ten novel species belonging to the genus Bifidobacterium comprising B. colchicus sp. nov., B. abeli sp. nov., B. bicoloris sp. nov., B. guerezis sp. nov., B. rosaliae sp. nov., B. santillanensis sp. nov., B. argentati sp. nov., B. amazzoni sp. nov., B. pluviali sp. nov., and B. pinnaculum sp. nov.</title>
        <authorList>
            <person name="Lugli G.A."/>
            <person name="Ruiz Garcia L."/>
            <person name="Margolles A."/>
            <person name="Ventura M."/>
        </authorList>
    </citation>
    <scope>NUCLEOTIDE SEQUENCE [LARGE SCALE GENOMIC DNA]</scope>
    <source>
        <strain evidence="4 5">82T10</strain>
    </source>
</reference>
<dbReference type="PANTHER" id="PTHR30146">
    <property type="entry name" value="LACI-RELATED TRANSCRIPTIONAL REPRESSOR"/>
    <property type="match status" value="1"/>
</dbReference>
<dbReference type="Proteomes" id="UP000700815">
    <property type="component" value="Unassembled WGS sequence"/>
</dbReference>
<evidence type="ECO:0000313" key="5">
    <source>
        <dbReference type="Proteomes" id="UP000700815"/>
    </source>
</evidence>
<sequence>MPRTSTHRPTSRDVAKLANVAQSTVSYYMNGSRPVAAETKARIEAAMKILDYHPNSSARTLRTQHTNLITLIERLSYESDGTDVTPYLSSIIEEAYRLGYDVITNTTQADPDSLRRMDGRNICDGFILMDVTDEDNRIPVAAEIGLPTVIFGRPRDAHGLDLVYFDYTHVGGVIVDYLANLNHHHVLYLDDDYATNRNYLTIQGMYGTMREHAQAHGMEFSIAPMPQTDSTPALDAISELIDDNLAIVTRQPRPTKQIMDALDRLGITLGQDLTLVSICPNSRIPRFALKPTNISQQPREVSQLAVRTLVERIKDPARPQVERPVRSTRVTTRETTVDFRK</sequence>
<dbReference type="InterPro" id="IPR046335">
    <property type="entry name" value="LacI/GalR-like_sensor"/>
</dbReference>
<dbReference type="CDD" id="cd01392">
    <property type="entry name" value="HTH_LacI"/>
    <property type="match status" value="1"/>
</dbReference>
<feature type="domain" description="HTH lacI-type" evidence="2">
    <location>
        <begin position="9"/>
        <end position="63"/>
    </location>
</feature>
<proteinExistence type="predicted"/>
<feature type="region of interest" description="Disordered" evidence="1">
    <location>
        <begin position="320"/>
        <end position="341"/>
    </location>
</feature>
<dbReference type="InterPro" id="IPR000843">
    <property type="entry name" value="HTH_LacI"/>
</dbReference>
<evidence type="ECO:0000313" key="4">
    <source>
        <dbReference type="EMBL" id="MBW3093262.1"/>
    </source>
</evidence>
<name>A0ABS6WJ06_9BIFI</name>
<dbReference type="EMBL" id="JAHBBH010000033">
    <property type="protein sequence ID" value="MBW3093262.1"/>
    <property type="molecule type" value="Genomic_DNA"/>
</dbReference>
<dbReference type="SMART" id="SM00354">
    <property type="entry name" value="HTH_LACI"/>
    <property type="match status" value="1"/>
</dbReference>
<dbReference type="GO" id="GO:0003677">
    <property type="term" value="F:DNA binding"/>
    <property type="evidence" value="ECO:0007669"/>
    <property type="project" value="UniProtKB-KW"/>
</dbReference>
<dbReference type="PROSITE" id="PS50932">
    <property type="entry name" value="HTH_LACI_2"/>
    <property type="match status" value="1"/>
</dbReference>
<dbReference type="PANTHER" id="PTHR30146:SF153">
    <property type="entry name" value="LACTOSE OPERON REPRESSOR"/>
    <property type="match status" value="1"/>
</dbReference>
<dbReference type="InterPro" id="IPR001387">
    <property type="entry name" value="Cro/C1-type_HTH"/>
</dbReference>
<dbReference type="PROSITE" id="PS50943">
    <property type="entry name" value="HTH_CROC1"/>
    <property type="match status" value="1"/>
</dbReference>
<keyword evidence="4" id="KW-0238">DNA-binding</keyword>
<dbReference type="Pfam" id="PF00356">
    <property type="entry name" value="LacI"/>
    <property type="match status" value="1"/>
</dbReference>
<dbReference type="Pfam" id="PF13377">
    <property type="entry name" value="Peripla_BP_3"/>
    <property type="match status" value="1"/>
</dbReference>
<feature type="domain" description="HTH cro/C1-type" evidence="3">
    <location>
        <begin position="10"/>
        <end position="53"/>
    </location>
</feature>
<gene>
    <name evidence="4" type="ORF">KIH79_10100</name>
</gene>
<organism evidence="4 5">
    <name type="scientific">Bifidobacterium miconis</name>
    <dbReference type="NCBI Taxonomy" id="2834435"/>
    <lineage>
        <taxon>Bacteria</taxon>
        <taxon>Bacillati</taxon>
        <taxon>Actinomycetota</taxon>
        <taxon>Actinomycetes</taxon>
        <taxon>Bifidobacteriales</taxon>
        <taxon>Bifidobacteriaceae</taxon>
        <taxon>Bifidobacterium</taxon>
    </lineage>
</organism>
<accession>A0ABS6WJ06</accession>